<evidence type="ECO:0000313" key="2">
    <source>
        <dbReference type="EMBL" id="MED6246252.1"/>
    </source>
</evidence>
<evidence type="ECO:0000313" key="3">
    <source>
        <dbReference type="Proteomes" id="UP001345963"/>
    </source>
</evidence>
<dbReference type="EMBL" id="JAHUTI010042440">
    <property type="protein sequence ID" value="MED6246252.1"/>
    <property type="molecule type" value="Genomic_DNA"/>
</dbReference>
<reference evidence="2 3" key="1">
    <citation type="submission" date="2021-07" db="EMBL/GenBank/DDBJ databases">
        <authorList>
            <person name="Palmer J.M."/>
        </authorList>
    </citation>
    <scope>NUCLEOTIDE SEQUENCE [LARGE SCALE GENOMIC DNA]</scope>
    <source>
        <strain evidence="2 3">AT_MEX2019</strain>
        <tissue evidence="2">Muscle</tissue>
    </source>
</reference>
<gene>
    <name evidence="2" type="ORF">ATANTOWER_014942</name>
</gene>
<feature type="non-terminal residue" evidence="2">
    <location>
        <position position="51"/>
    </location>
</feature>
<organism evidence="2 3">
    <name type="scientific">Ataeniobius toweri</name>
    <dbReference type="NCBI Taxonomy" id="208326"/>
    <lineage>
        <taxon>Eukaryota</taxon>
        <taxon>Metazoa</taxon>
        <taxon>Chordata</taxon>
        <taxon>Craniata</taxon>
        <taxon>Vertebrata</taxon>
        <taxon>Euteleostomi</taxon>
        <taxon>Actinopterygii</taxon>
        <taxon>Neopterygii</taxon>
        <taxon>Teleostei</taxon>
        <taxon>Neoteleostei</taxon>
        <taxon>Acanthomorphata</taxon>
        <taxon>Ovalentaria</taxon>
        <taxon>Atherinomorphae</taxon>
        <taxon>Cyprinodontiformes</taxon>
        <taxon>Goodeidae</taxon>
        <taxon>Ataeniobius</taxon>
    </lineage>
</organism>
<keyword evidence="3" id="KW-1185">Reference proteome</keyword>
<sequence length="51" mass="5481">MFSVPLVLLLISCVFCIDLTQPASKVVQPGQSLTITCRVSGYSLTDSNYAT</sequence>
<proteinExistence type="predicted"/>
<name>A0ABU7B6S1_9TELE</name>
<dbReference type="InterPro" id="IPR013783">
    <property type="entry name" value="Ig-like_fold"/>
</dbReference>
<keyword evidence="1" id="KW-0732">Signal</keyword>
<dbReference type="SUPFAM" id="SSF48726">
    <property type="entry name" value="Immunoglobulin"/>
    <property type="match status" value="1"/>
</dbReference>
<protein>
    <submittedName>
        <fullName evidence="2">Uncharacterized protein</fullName>
    </submittedName>
</protein>
<evidence type="ECO:0000256" key="1">
    <source>
        <dbReference type="SAM" id="SignalP"/>
    </source>
</evidence>
<feature type="chain" id="PRO_5047062941" evidence="1">
    <location>
        <begin position="17"/>
        <end position="51"/>
    </location>
</feature>
<dbReference type="InterPro" id="IPR036179">
    <property type="entry name" value="Ig-like_dom_sf"/>
</dbReference>
<dbReference type="Gene3D" id="2.60.40.10">
    <property type="entry name" value="Immunoglobulins"/>
    <property type="match status" value="1"/>
</dbReference>
<accession>A0ABU7B6S1</accession>
<dbReference type="Proteomes" id="UP001345963">
    <property type="component" value="Unassembled WGS sequence"/>
</dbReference>
<comment type="caution">
    <text evidence="2">The sequence shown here is derived from an EMBL/GenBank/DDBJ whole genome shotgun (WGS) entry which is preliminary data.</text>
</comment>
<feature type="signal peptide" evidence="1">
    <location>
        <begin position="1"/>
        <end position="16"/>
    </location>
</feature>